<proteinExistence type="predicted"/>
<keyword evidence="2" id="KW-1133">Transmembrane helix</keyword>
<feature type="transmembrane region" description="Helical" evidence="2">
    <location>
        <begin position="576"/>
        <end position="595"/>
    </location>
</feature>
<organism evidence="3 4">
    <name type="scientific">Autumnicola tepida</name>
    <dbReference type="NCBI Taxonomy" id="3075595"/>
    <lineage>
        <taxon>Bacteria</taxon>
        <taxon>Pseudomonadati</taxon>
        <taxon>Bacteroidota</taxon>
        <taxon>Flavobacteriia</taxon>
        <taxon>Flavobacteriales</taxon>
        <taxon>Flavobacteriaceae</taxon>
        <taxon>Autumnicola</taxon>
    </lineage>
</organism>
<evidence type="ECO:0000313" key="3">
    <source>
        <dbReference type="EMBL" id="MDT0643699.1"/>
    </source>
</evidence>
<keyword evidence="2" id="KW-0812">Transmembrane</keyword>
<reference evidence="3 4" key="1">
    <citation type="submission" date="2023-09" db="EMBL/GenBank/DDBJ databases">
        <authorList>
            <person name="Rey-Velasco X."/>
        </authorList>
    </citation>
    <scope>NUCLEOTIDE SEQUENCE [LARGE SCALE GENOMIC DNA]</scope>
    <source>
        <strain evidence="3 4">F363</strain>
    </source>
</reference>
<feature type="region of interest" description="Disordered" evidence="1">
    <location>
        <begin position="303"/>
        <end position="323"/>
    </location>
</feature>
<gene>
    <name evidence="3" type="ORF">RM553_12725</name>
</gene>
<dbReference type="EMBL" id="JAVRHQ010000015">
    <property type="protein sequence ID" value="MDT0643699.1"/>
    <property type="molecule type" value="Genomic_DNA"/>
</dbReference>
<keyword evidence="2" id="KW-0472">Membrane</keyword>
<dbReference type="Proteomes" id="UP001262889">
    <property type="component" value="Unassembled WGS sequence"/>
</dbReference>
<dbReference type="RefSeq" id="WP_311535317.1">
    <property type="nucleotide sequence ID" value="NZ_JAVRHQ010000015.1"/>
</dbReference>
<protein>
    <submittedName>
        <fullName evidence="3">Uncharacterized protein</fullName>
    </submittedName>
</protein>
<name>A0ABU3CBI6_9FLAO</name>
<evidence type="ECO:0000313" key="4">
    <source>
        <dbReference type="Proteomes" id="UP001262889"/>
    </source>
</evidence>
<accession>A0ABU3CBI6</accession>
<comment type="caution">
    <text evidence="3">The sequence shown here is derived from an EMBL/GenBank/DDBJ whole genome shotgun (WGS) entry which is preliminary data.</text>
</comment>
<evidence type="ECO:0000256" key="2">
    <source>
        <dbReference type="SAM" id="Phobius"/>
    </source>
</evidence>
<keyword evidence="4" id="KW-1185">Reference proteome</keyword>
<sequence length="610" mass="67109">MAGKQDISTALKRQLRSGKEYEKLMPAVKCESTPLGEGDTFFTVDQMRAWVEKYRWQTAKLALVLEGQSLQGTIANIYQFLYDHVQYTADGALQQLRSPACTWLQRKTGTDCKSFSVFASSILSNLGIKHAIRQVRQPYFFPDEFTHVYVVVYQDQTKETYSENAPTFVIDATRHQNTEVEYLEKADIFMPKLMHVGLNAPQDERTQRIIENFDSFCHFLLKKGAPEDQVIDLRKAVNYYTSKGFDPRINLVYDGVQVEGIVYPVSLTEYVPYLAIKQAFNSNRVVGLTGLGFSFSDAFSSFSGSTASNSTAVRTTSSSSGSGNANGGIVDAGLDLAAGAIPFGGIIKGILDKLELSKNISNVLKYGLSSWGASLTPEEIKKRFAENCYPWLQKMLSETTMENVDRQLTAIDANLRGNNHLFRTSQHEKAKSTKLANDWAEAETEKLLKEVIDGFNAQFEANNIRVTKRAVKATSSELRNYPIQGFSSGKDLKKAAPDRLNEIDFYVYTVDKSSLKSWNNQQLLQQQNQNNNTPTTTPTTGNTYQPVNSNGGATAGNGNGNGPVVTGQGETKSGNGGIIAAGVGLALLPFLLPMLKGGAKTVSKPAKKAK</sequence>
<feature type="region of interest" description="Disordered" evidence="1">
    <location>
        <begin position="547"/>
        <end position="569"/>
    </location>
</feature>
<evidence type="ECO:0000256" key="1">
    <source>
        <dbReference type="SAM" id="MobiDB-lite"/>
    </source>
</evidence>